<accession>A0A6A6H4N8</accession>
<gene>
    <name evidence="2" type="ORF">EV356DRAFT_469218</name>
</gene>
<name>A0A6A6H4N8_VIRVR</name>
<dbReference type="OrthoDB" id="10004862at2759"/>
<evidence type="ECO:0000313" key="3">
    <source>
        <dbReference type="Proteomes" id="UP000800092"/>
    </source>
</evidence>
<dbReference type="PANTHER" id="PTHR35870:SF7">
    <property type="entry name" value="BAEYER-VILLIGER OXIDASE MDPL"/>
    <property type="match status" value="1"/>
</dbReference>
<reference evidence="2" key="1">
    <citation type="journal article" date="2020" name="Stud. Mycol.">
        <title>101 Dothideomycetes genomes: a test case for predicting lifestyles and emergence of pathogens.</title>
        <authorList>
            <person name="Haridas S."/>
            <person name="Albert R."/>
            <person name="Binder M."/>
            <person name="Bloem J."/>
            <person name="Labutti K."/>
            <person name="Salamov A."/>
            <person name="Andreopoulos B."/>
            <person name="Baker S."/>
            <person name="Barry K."/>
            <person name="Bills G."/>
            <person name="Bluhm B."/>
            <person name="Cannon C."/>
            <person name="Castanera R."/>
            <person name="Culley D."/>
            <person name="Daum C."/>
            <person name="Ezra D."/>
            <person name="Gonzalez J."/>
            <person name="Henrissat B."/>
            <person name="Kuo A."/>
            <person name="Liang C."/>
            <person name="Lipzen A."/>
            <person name="Lutzoni F."/>
            <person name="Magnuson J."/>
            <person name="Mondo S."/>
            <person name="Nolan M."/>
            <person name="Ohm R."/>
            <person name="Pangilinan J."/>
            <person name="Park H.-J."/>
            <person name="Ramirez L."/>
            <person name="Alfaro M."/>
            <person name="Sun H."/>
            <person name="Tritt A."/>
            <person name="Yoshinaga Y."/>
            <person name="Zwiers L.-H."/>
            <person name="Turgeon B."/>
            <person name="Goodwin S."/>
            <person name="Spatafora J."/>
            <person name="Crous P."/>
            <person name="Grigoriev I."/>
        </authorList>
    </citation>
    <scope>NUCLEOTIDE SEQUENCE</scope>
    <source>
        <strain evidence="2">Tuck. ex Michener</strain>
    </source>
</reference>
<protein>
    <recommendedName>
        <fullName evidence="4">Oxidoreductase AflY</fullName>
    </recommendedName>
</protein>
<proteinExistence type="predicted"/>
<evidence type="ECO:0000256" key="1">
    <source>
        <dbReference type="ARBA" id="ARBA00023002"/>
    </source>
</evidence>
<keyword evidence="3" id="KW-1185">Reference proteome</keyword>
<keyword evidence="1" id="KW-0560">Oxidoreductase</keyword>
<dbReference type="Proteomes" id="UP000800092">
    <property type="component" value="Unassembled WGS sequence"/>
</dbReference>
<dbReference type="Pfam" id="PF14027">
    <property type="entry name" value="Questin_oxidase"/>
    <property type="match status" value="1"/>
</dbReference>
<evidence type="ECO:0000313" key="2">
    <source>
        <dbReference type="EMBL" id="KAF2232867.1"/>
    </source>
</evidence>
<organism evidence="2 3">
    <name type="scientific">Viridothelium virens</name>
    <name type="common">Speckled blister lichen</name>
    <name type="synonym">Trypethelium virens</name>
    <dbReference type="NCBI Taxonomy" id="1048519"/>
    <lineage>
        <taxon>Eukaryota</taxon>
        <taxon>Fungi</taxon>
        <taxon>Dikarya</taxon>
        <taxon>Ascomycota</taxon>
        <taxon>Pezizomycotina</taxon>
        <taxon>Dothideomycetes</taxon>
        <taxon>Dothideomycetes incertae sedis</taxon>
        <taxon>Trypetheliales</taxon>
        <taxon>Trypetheliaceae</taxon>
        <taxon>Viridothelium</taxon>
    </lineage>
</organism>
<dbReference type="InterPro" id="IPR025337">
    <property type="entry name" value="Questin_oxidase-like"/>
</dbReference>
<dbReference type="AlphaFoldDB" id="A0A6A6H4N8"/>
<sequence>MRRSFSLRYYTMGSREEIIPASKVRLSDAHVGILGDAQVEHAAIDEANRLLQKNHEEWHMFFREQAGHNHIAHSILTCLALGASPEDIQRAYDDGVGIQRPIPVINIQLVDRLYDDNVLSETLGEIAQYTTFLAFFQKHIQEYGWKETVNKYLFSRSAVAEKLLARMYEGAYHPVIHLGLGIEFEQPSIVAEALAQAASHDDSHIGTLFKACEDQAAIAYPAKKPKSLIQLVHEIRNNDFIRNAPRWEDFGNKMRDGVVGRACIEMAFIASQFCIKPQELERRTAEMISTCAFMAGASQRPGRKRKIDFFYMHTVTSSIFFSVIIKQDWINLEDRVRMVEWKGRLDLAWYVVSGCAELHPDAVDDYHDDYSAGMGWKEIYAASNKEHDDGHVVKLIRALKNGQEAVAPFEKGEYSESFPVKGESWLKIARMTLDTTKDWTPDLKWVNFTGFDMGWKIRPDLA</sequence>
<dbReference type="PANTHER" id="PTHR35870">
    <property type="entry name" value="PROTEIN, PUTATIVE (AFU_ORTHOLOGUE AFUA_5G03330)-RELATED"/>
    <property type="match status" value="1"/>
</dbReference>
<dbReference type="EMBL" id="ML991811">
    <property type="protein sequence ID" value="KAF2232867.1"/>
    <property type="molecule type" value="Genomic_DNA"/>
</dbReference>
<dbReference type="GO" id="GO:0016491">
    <property type="term" value="F:oxidoreductase activity"/>
    <property type="evidence" value="ECO:0007669"/>
    <property type="project" value="UniProtKB-KW"/>
</dbReference>
<evidence type="ECO:0008006" key="4">
    <source>
        <dbReference type="Google" id="ProtNLM"/>
    </source>
</evidence>